<name>A0A0D3L2A0_EMIH1</name>
<dbReference type="AlphaFoldDB" id="A0A0D3L2A0"/>
<evidence type="ECO:0000256" key="8">
    <source>
        <dbReference type="ARBA" id="ARBA00022946"/>
    </source>
</evidence>
<feature type="signal peptide" evidence="12">
    <location>
        <begin position="1"/>
        <end position="23"/>
    </location>
</feature>
<proteinExistence type="inferred from homology"/>
<feature type="transmembrane region" description="Helical" evidence="11">
    <location>
        <begin position="305"/>
        <end position="328"/>
    </location>
</feature>
<evidence type="ECO:0000256" key="3">
    <source>
        <dbReference type="ARBA" id="ARBA00005985"/>
    </source>
</evidence>
<dbReference type="RefSeq" id="XP_005794564.1">
    <property type="nucleotide sequence ID" value="XM_005794507.1"/>
</dbReference>
<dbReference type="GeneID" id="17287405"/>
<dbReference type="OMA" id="LIFQAWV"/>
<keyword evidence="10 11" id="KW-0472">Membrane</keyword>
<keyword evidence="12" id="KW-0732">Signal</keyword>
<evidence type="ECO:0000256" key="11">
    <source>
        <dbReference type="SAM" id="Phobius"/>
    </source>
</evidence>
<dbReference type="Pfam" id="PF01040">
    <property type="entry name" value="UbiA"/>
    <property type="match status" value="2"/>
</dbReference>
<keyword evidence="14" id="KW-1185">Reference proteome</keyword>
<keyword evidence="7 11" id="KW-0812">Transmembrane</keyword>
<dbReference type="eggNOG" id="ENOG502QUHT">
    <property type="taxonomic scope" value="Eukaryota"/>
</dbReference>
<feature type="transmembrane region" description="Helical" evidence="11">
    <location>
        <begin position="111"/>
        <end position="132"/>
    </location>
</feature>
<feature type="transmembrane region" description="Helical" evidence="11">
    <location>
        <begin position="334"/>
        <end position="353"/>
    </location>
</feature>
<dbReference type="PANTHER" id="PTHR43009:SF10">
    <property type="entry name" value="HOMOGENTISATE SOLANESYLTRANSFERASE, CHLOROPLASTIC"/>
    <property type="match status" value="1"/>
</dbReference>
<dbReference type="PaxDb" id="2903-EOD42135"/>
<feature type="chain" id="PRO_5044292012" evidence="12">
    <location>
        <begin position="24"/>
        <end position="384"/>
    </location>
</feature>
<dbReference type="GO" id="GO:0016020">
    <property type="term" value="C:membrane"/>
    <property type="evidence" value="ECO:0007669"/>
    <property type="project" value="UniProtKB-SubCell"/>
</dbReference>
<protein>
    <submittedName>
        <fullName evidence="13">Uncharacterized protein</fullName>
    </submittedName>
</protein>
<comment type="similarity">
    <text evidence="3">Belongs to the UbiA prenyltransferase family.</text>
</comment>
<organism evidence="13 14">
    <name type="scientific">Emiliania huxleyi (strain CCMP1516)</name>
    <dbReference type="NCBI Taxonomy" id="280463"/>
    <lineage>
        <taxon>Eukaryota</taxon>
        <taxon>Haptista</taxon>
        <taxon>Haptophyta</taxon>
        <taxon>Prymnesiophyceae</taxon>
        <taxon>Isochrysidales</taxon>
        <taxon>Noelaerhabdaceae</taxon>
        <taxon>Emiliania</taxon>
    </lineage>
</organism>
<evidence type="ECO:0000256" key="4">
    <source>
        <dbReference type="ARBA" id="ARBA00022528"/>
    </source>
</evidence>
<evidence type="ECO:0000256" key="7">
    <source>
        <dbReference type="ARBA" id="ARBA00022692"/>
    </source>
</evidence>
<evidence type="ECO:0000313" key="13">
    <source>
        <dbReference type="EnsemblProtists" id="EOD42135"/>
    </source>
</evidence>
<feature type="transmembrane region" description="Helical" evidence="11">
    <location>
        <begin position="365"/>
        <end position="383"/>
    </location>
</feature>
<sequence length="384" mass="40605">MSSSPRRFALGLLLVLQPAPSRTLRVHGPVSRDRLGQHSYARATSPIASADEPSGGTTLASRAAGAASAVYAFSRPHTVRGTLLACGTGVGRALIESPERLALLPALLPRAMLGVVALVLGNLFIVGINQIYDVEIDQVNKPFLPIAAGAMSPAAAWAVVCASLCGGMGLVRSLFGGLIFQLYSFGLAIGALYSVPPFHLKRFPLLAGLIIACCRGIPPPPSPGCRTPLPLLTLSPRFLLNFGVYYATREALGLGFRWSPQVSFLARFMTVYGVVIAATKDLPDVEGDRKGGIETFATRLGTGRVAAAATAMLALNYVGAIATALAAAPGVFRTTLMAGGHALAAGWLGLAWRRLEVASAASIKRFYGQIWNLFYFEYILYLFI</sequence>
<keyword evidence="5" id="KW-0934">Plastid</keyword>
<evidence type="ECO:0000256" key="12">
    <source>
        <dbReference type="SAM" id="SignalP"/>
    </source>
</evidence>
<accession>A0A0D3L2A0</accession>
<feature type="transmembrane region" description="Helical" evidence="11">
    <location>
        <begin position="175"/>
        <end position="195"/>
    </location>
</feature>
<dbReference type="Proteomes" id="UP000013827">
    <property type="component" value="Unassembled WGS sequence"/>
</dbReference>
<evidence type="ECO:0000256" key="2">
    <source>
        <dbReference type="ARBA" id="ARBA00004229"/>
    </source>
</evidence>
<evidence type="ECO:0000256" key="1">
    <source>
        <dbReference type="ARBA" id="ARBA00004141"/>
    </source>
</evidence>
<dbReference type="EnsemblProtists" id="EOD42135">
    <property type="protein sequence ID" value="EOD42135"/>
    <property type="gene ID" value="EMIHUDRAFT_95285"/>
</dbReference>
<keyword evidence="9 11" id="KW-1133">Transmembrane helix</keyword>
<reference evidence="13" key="2">
    <citation type="submission" date="2024-10" db="UniProtKB">
        <authorList>
            <consortium name="EnsemblProtists"/>
        </authorList>
    </citation>
    <scope>IDENTIFICATION</scope>
</reference>
<dbReference type="Gene3D" id="1.10.357.140">
    <property type="entry name" value="UbiA prenyltransferase"/>
    <property type="match status" value="1"/>
</dbReference>
<keyword evidence="4" id="KW-0150">Chloroplast</keyword>
<dbReference type="GO" id="GO:0016765">
    <property type="term" value="F:transferase activity, transferring alkyl or aryl (other than methyl) groups"/>
    <property type="evidence" value="ECO:0007669"/>
    <property type="project" value="InterPro"/>
</dbReference>
<dbReference type="InterPro" id="IPR000537">
    <property type="entry name" value="UbiA_prenyltransferase"/>
</dbReference>
<dbReference type="STRING" id="2903.R1FSP1"/>
<comment type="subcellular location">
    <subcellularLocation>
        <location evidence="1">Membrane</location>
        <topology evidence="1">Multi-pass membrane protein</topology>
    </subcellularLocation>
    <subcellularLocation>
        <location evidence="2">Plastid</location>
        <location evidence="2">Chloroplast</location>
    </subcellularLocation>
</comment>
<reference evidence="14" key="1">
    <citation type="journal article" date="2013" name="Nature">
        <title>Pan genome of the phytoplankton Emiliania underpins its global distribution.</title>
        <authorList>
            <person name="Read B.A."/>
            <person name="Kegel J."/>
            <person name="Klute M.J."/>
            <person name="Kuo A."/>
            <person name="Lefebvre S.C."/>
            <person name="Maumus F."/>
            <person name="Mayer C."/>
            <person name="Miller J."/>
            <person name="Monier A."/>
            <person name="Salamov A."/>
            <person name="Young J."/>
            <person name="Aguilar M."/>
            <person name="Claverie J.M."/>
            <person name="Frickenhaus S."/>
            <person name="Gonzalez K."/>
            <person name="Herman E.K."/>
            <person name="Lin Y.C."/>
            <person name="Napier J."/>
            <person name="Ogata H."/>
            <person name="Sarno A.F."/>
            <person name="Shmutz J."/>
            <person name="Schroeder D."/>
            <person name="de Vargas C."/>
            <person name="Verret F."/>
            <person name="von Dassow P."/>
            <person name="Valentin K."/>
            <person name="Van de Peer Y."/>
            <person name="Wheeler G."/>
            <person name="Dacks J.B."/>
            <person name="Delwiche C.F."/>
            <person name="Dyhrman S.T."/>
            <person name="Glockner G."/>
            <person name="John U."/>
            <person name="Richards T."/>
            <person name="Worden A.Z."/>
            <person name="Zhang X."/>
            <person name="Grigoriev I.V."/>
            <person name="Allen A.E."/>
            <person name="Bidle K."/>
            <person name="Borodovsky M."/>
            <person name="Bowler C."/>
            <person name="Brownlee C."/>
            <person name="Cock J.M."/>
            <person name="Elias M."/>
            <person name="Gladyshev V.N."/>
            <person name="Groth M."/>
            <person name="Guda C."/>
            <person name="Hadaegh A."/>
            <person name="Iglesias-Rodriguez M.D."/>
            <person name="Jenkins J."/>
            <person name="Jones B.M."/>
            <person name="Lawson T."/>
            <person name="Leese F."/>
            <person name="Lindquist E."/>
            <person name="Lobanov A."/>
            <person name="Lomsadze A."/>
            <person name="Malik S.B."/>
            <person name="Marsh M.E."/>
            <person name="Mackinder L."/>
            <person name="Mock T."/>
            <person name="Mueller-Roeber B."/>
            <person name="Pagarete A."/>
            <person name="Parker M."/>
            <person name="Probert I."/>
            <person name="Quesneville H."/>
            <person name="Raines C."/>
            <person name="Rensing S.A."/>
            <person name="Riano-Pachon D.M."/>
            <person name="Richier S."/>
            <person name="Rokitta S."/>
            <person name="Shiraiwa Y."/>
            <person name="Soanes D.M."/>
            <person name="van der Giezen M."/>
            <person name="Wahlund T.M."/>
            <person name="Williams B."/>
            <person name="Wilson W."/>
            <person name="Wolfe G."/>
            <person name="Wurch L.L."/>
        </authorList>
    </citation>
    <scope>NUCLEOTIDE SEQUENCE</scope>
</reference>
<dbReference type="HOGENOM" id="CLU_048963_2_0_1"/>
<evidence type="ECO:0000256" key="5">
    <source>
        <dbReference type="ARBA" id="ARBA00022640"/>
    </source>
</evidence>
<feature type="transmembrane region" description="Helical" evidence="11">
    <location>
        <begin position="144"/>
        <end position="169"/>
    </location>
</feature>
<keyword evidence="8" id="KW-0809">Transit peptide</keyword>
<evidence type="ECO:0000256" key="6">
    <source>
        <dbReference type="ARBA" id="ARBA00022679"/>
    </source>
</evidence>
<keyword evidence="6" id="KW-0808">Transferase</keyword>
<evidence type="ECO:0000256" key="9">
    <source>
        <dbReference type="ARBA" id="ARBA00022989"/>
    </source>
</evidence>
<evidence type="ECO:0000256" key="10">
    <source>
        <dbReference type="ARBA" id="ARBA00023136"/>
    </source>
</evidence>
<dbReference type="PANTHER" id="PTHR43009">
    <property type="entry name" value="HOMOGENTISATE SOLANESYLTRANSFERASE, CHLOROPLASTIC"/>
    <property type="match status" value="1"/>
</dbReference>
<evidence type="ECO:0000313" key="14">
    <source>
        <dbReference type="Proteomes" id="UP000013827"/>
    </source>
</evidence>
<dbReference type="KEGG" id="ehx:EMIHUDRAFT_95285"/>
<dbReference type="GO" id="GO:0009507">
    <property type="term" value="C:chloroplast"/>
    <property type="evidence" value="ECO:0007669"/>
    <property type="project" value="UniProtKB-SubCell"/>
</dbReference>
<dbReference type="InterPro" id="IPR044878">
    <property type="entry name" value="UbiA_sf"/>
</dbReference>